<feature type="coiled-coil region" evidence="2">
    <location>
        <begin position="735"/>
        <end position="766"/>
    </location>
</feature>
<feature type="region of interest" description="Disordered" evidence="3">
    <location>
        <begin position="1091"/>
        <end position="1111"/>
    </location>
</feature>
<feature type="transmembrane region" description="Helical" evidence="4">
    <location>
        <begin position="589"/>
        <end position="611"/>
    </location>
</feature>
<feature type="coiled-coil region" evidence="2">
    <location>
        <begin position="51"/>
        <end position="127"/>
    </location>
</feature>
<evidence type="ECO:0000256" key="1">
    <source>
        <dbReference type="ARBA" id="ARBA00022612"/>
    </source>
</evidence>
<keyword evidence="7" id="KW-1185">Reference proteome</keyword>
<evidence type="ECO:0000256" key="2">
    <source>
        <dbReference type="SAM" id="Coils"/>
    </source>
</evidence>
<comment type="caution">
    <text evidence="6">The sequence shown here is derived from an EMBL/GenBank/DDBJ whole genome shotgun (WGS) entry which is preliminary data.</text>
</comment>
<reference evidence="6 7" key="1">
    <citation type="submission" date="2021-05" db="EMBL/GenBank/DDBJ databases">
        <title>Novel Bacillus species.</title>
        <authorList>
            <person name="Liu G."/>
        </authorList>
    </citation>
    <scope>NUCLEOTIDE SEQUENCE [LARGE SCALE GENOMIC DNA]</scope>
    <source>
        <strain evidence="6 7">FJAT-49705</strain>
    </source>
</reference>
<gene>
    <name evidence="6" type="ORF">KHA94_00270</name>
</gene>
<dbReference type="RefSeq" id="WP_213100180.1">
    <property type="nucleotide sequence ID" value="NZ_JAGYPM010000001.1"/>
</dbReference>
<dbReference type="Pfam" id="PF10145">
    <property type="entry name" value="PhageMin_Tail"/>
    <property type="match status" value="1"/>
</dbReference>
<proteinExistence type="predicted"/>
<keyword evidence="1" id="KW-1188">Viral release from host cell</keyword>
<name>A0ABS5NME6_9BACI</name>
<evidence type="ECO:0000313" key="6">
    <source>
        <dbReference type="EMBL" id="MBS4188654.1"/>
    </source>
</evidence>
<dbReference type="PANTHER" id="PTHR37813:SF1">
    <property type="entry name" value="FELS-2 PROPHAGE PROTEIN"/>
    <property type="match status" value="1"/>
</dbReference>
<feature type="transmembrane region" description="Helical" evidence="4">
    <location>
        <begin position="520"/>
        <end position="541"/>
    </location>
</feature>
<keyword evidence="4" id="KW-0812">Transmembrane</keyword>
<dbReference type="InterPro" id="IPR010090">
    <property type="entry name" value="Phage_tape_meas"/>
</dbReference>
<dbReference type="EMBL" id="JAGYPM010000001">
    <property type="protein sequence ID" value="MBS4188654.1"/>
    <property type="molecule type" value="Genomic_DNA"/>
</dbReference>
<organism evidence="6 7">
    <name type="scientific">Cytobacillus citreus</name>
    <dbReference type="NCBI Taxonomy" id="2833586"/>
    <lineage>
        <taxon>Bacteria</taxon>
        <taxon>Bacillati</taxon>
        <taxon>Bacillota</taxon>
        <taxon>Bacilli</taxon>
        <taxon>Bacillales</taxon>
        <taxon>Bacillaceae</taxon>
        <taxon>Cytobacillus</taxon>
    </lineage>
</organism>
<evidence type="ECO:0000313" key="7">
    <source>
        <dbReference type="Proteomes" id="UP000681027"/>
    </source>
</evidence>
<accession>A0ABS5NME6</accession>
<keyword evidence="4" id="KW-0472">Membrane</keyword>
<keyword evidence="4" id="KW-1133">Transmembrane helix</keyword>
<evidence type="ECO:0000259" key="5">
    <source>
        <dbReference type="Pfam" id="PF10145"/>
    </source>
</evidence>
<sequence>MTATVGSLQVDLTLTHAQFQRGIQDVNRQLKLVQSEFKLAGAGVQGFGNSLDGMRAKSRMLEQSLQQQQSKVEQLRQRYEQLKVTKGEDDAATQRMLISYNNAQAQMQRTEAELERLNQQIRLQSSAWHQWGQRMQAVGQTLKNVGQSMKNVGRQLSMKLTAPIVGLGTAAVKAGADFEEGMSRVSAISGATGKDFTDLRDLAKQLGADTKYSATEAASGMEFLAMAGFKTKDILSAMPGMLDLAAAGALDLGRAADIASNILSAFNIDAGKAGHVADVLAKAAASANTNVEQLGEGMKYLAPAANSLGWTLEDSTAAMMALGDAGIQGSLAGQAFASSLVRLANPTKRMGKVIKNTGMEFFDAAGNMKSMPEVIKELEIGLKGMTQEQKAAYLSMLFGAEAYKHWAVLLEKGSGALQENVDMLEKADGAAKEMAKTMSDNLKGELKTLLSALEGLAIKLSEILIPILRDVVEKLTEWTRAFAKLDEGTQKTILAVAGIAAAIGPALVVLGALVSSVGAIVSALGTVSAAIAVVTTGAAAATPAVGALAAVFTALTGPVGLAIAAIAGLTAGGIALYKNWEKIMELPGPLKTAIFALVPGLTAVVGGIKLVQDAASDAIPEIDRFGEGISKGTKKALEGFFELSDGAAVKVKEMTLGQKRMTEEMAASLVESYSKMNEQILAKMDERHTKQLESTRAYFINSNVLTDTEEEKILAKIDERNKAEQERQQYHGQRIKEIIETAAAEKRELTEREQQTINNIQQIMNENAVKYLSKNEVESKVILEKMKQQAGDITARQAAEVVKNSNKQRTDAVKEAEKEYKEKIAAIIRMRDESGVITAEQAEKMIAEAKKQRDETVKHAEDMHKNVVGEAKKQAGEHLEHVNWETGEVLSKWEVFKNKVGTTFDLTVGLTKKYWKMMTDEVTEKAENIKTNALTAFETLKNKAEEKFIQTKDKILTPIKEAKEKISGLVDDIKGFFENMKLKIPKIEMPKLPKFKLTGEFSLNPPSVPKIGVDWYAKGAVFTKPTVFNTPYGLKGFGEAGAEAALPLTDAVLGAIGEGIARTMQNNDIQSQKVFSPTTNNHFYSNRLTPSEVARKEQQASRQQAMEWGFQ</sequence>
<feature type="coiled-coil region" evidence="2">
    <location>
        <begin position="813"/>
        <end position="859"/>
    </location>
</feature>
<dbReference type="NCBIfam" id="TIGR01760">
    <property type="entry name" value="tape_meas_TP901"/>
    <property type="match status" value="1"/>
</dbReference>
<protein>
    <submittedName>
        <fullName evidence="6">Phage tail tape measure protein</fullName>
    </submittedName>
</protein>
<keyword evidence="2" id="KW-0175">Coiled coil</keyword>
<evidence type="ECO:0000256" key="4">
    <source>
        <dbReference type="SAM" id="Phobius"/>
    </source>
</evidence>
<evidence type="ECO:0000256" key="3">
    <source>
        <dbReference type="SAM" id="MobiDB-lite"/>
    </source>
</evidence>
<feature type="transmembrane region" description="Helical" evidence="4">
    <location>
        <begin position="493"/>
        <end position="513"/>
    </location>
</feature>
<feature type="transmembrane region" description="Helical" evidence="4">
    <location>
        <begin position="547"/>
        <end position="577"/>
    </location>
</feature>
<feature type="domain" description="Phage tail tape measure protein" evidence="5">
    <location>
        <begin position="200"/>
        <end position="399"/>
    </location>
</feature>
<dbReference type="SUPFAM" id="SSF57997">
    <property type="entry name" value="Tropomyosin"/>
    <property type="match status" value="1"/>
</dbReference>
<dbReference type="PANTHER" id="PTHR37813">
    <property type="entry name" value="FELS-2 PROPHAGE PROTEIN"/>
    <property type="match status" value="1"/>
</dbReference>
<dbReference type="Proteomes" id="UP000681027">
    <property type="component" value="Unassembled WGS sequence"/>
</dbReference>